<evidence type="ECO:0000313" key="1">
    <source>
        <dbReference type="EMBL" id="EEG75427.1"/>
    </source>
</evidence>
<reference evidence="1" key="1">
    <citation type="submission" date="2009-02" db="EMBL/GenBank/DDBJ databases">
        <authorList>
            <person name="Fulton L."/>
            <person name="Clifton S."/>
            <person name="Fulton B."/>
            <person name="Xu J."/>
            <person name="Minx P."/>
            <person name="Pepin K.H."/>
            <person name="Johnson M."/>
            <person name="Bhonagiri V."/>
            <person name="Nash W.E."/>
            <person name="Mardis E.R."/>
            <person name="Wilson R.K."/>
        </authorList>
    </citation>
    <scope>NUCLEOTIDE SEQUENCE [LARGE SCALE GENOMIC DNA]</scope>
    <source>
        <strain evidence="1">DSM 15053</strain>
    </source>
</reference>
<comment type="caution">
    <text evidence="1">The sequence shown here is derived from an EMBL/GenBank/DDBJ whole genome shotgun (WGS) entry which is preliminary data.</text>
</comment>
<keyword evidence="2" id="KW-1185">Reference proteome</keyword>
<sequence length="201" mass="23369">MKDIICPECKRRIRSYEIECSQCGFLLQKYLQDNGINDLNKKILCPRCGKEGELSGALEVKCEFCGIPMVQTKYSVQEFANKYNDTLKGVPEKIMENLSIGMFELEKMIQSGDTKILEEMIQIKGGNPYELFLKEQFPNTFDQNELKKREEQEKQETEARLPRCPRCGSTDIRRWYAPIDIDSGSYVTRWSCEKCGKSWMN</sequence>
<dbReference type="EMBL" id="ABYI02000011">
    <property type="protein sequence ID" value="EEG75427.1"/>
    <property type="molecule type" value="Genomic_DNA"/>
</dbReference>
<organism evidence="1 2">
    <name type="scientific">[Clostridium] hylemonae DSM 15053</name>
    <dbReference type="NCBI Taxonomy" id="553973"/>
    <lineage>
        <taxon>Bacteria</taxon>
        <taxon>Bacillati</taxon>
        <taxon>Bacillota</taxon>
        <taxon>Clostridia</taxon>
        <taxon>Lachnospirales</taxon>
        <taxon>Lachnospiraceae</taxon>
    </lineage>
</organism>
<name>C0BXA0_9FIRM</name>
<accession>C0BXA0</accession>
<gene>
    <name evidence="1" type="ORF">CLOHYLEM_04437</name>
</gene>
<proteinExistence type="predicted"/>
<protein>
    <submittedName>
        <fullName evidence="1">Uncharacterized protein</fullName>
    </submittedName>
</protein>
<dbReference type="AlphaFoldDB" id="C0BXA0"/>
<reference evidence="1" key="2">
    <citation type="submission" date="2013-06" db="EMBL/GenBank/DDBJ databases">
        <title>Draft genome sequence of Clostridium hylemonae (DSM 15053).</title>
        <authorList>
            <person name="Sudarsanam P."/>
            <person name="Ley R."/>
            <person name="Guruge J."/>
            <person name="Turnbaugh P.J."/>
            <person name="Mahowald M."/>
            <person name="Liep D."/>
            <person name="Gordon J."/>
        </authorList>
    </citation>
    <scope>NUCLEOTIDE SEQUENCE</scope>
    <source>
        <strain evidence="1">DSM 15053</strain>
    </source>
</reference>
<dbReference type="HOGENOM" id="CLU_1458898_0_0_9"/>
<dbReference type="SUPFAM" id="SSF57783">
    <property type="entry name" value="Zinc beta-ribbon"/>
    <property type="match status" value="1"/>
</dbReference>
<dbReference type="Proteomes" id="UP000004893">
    <property type="component" value="Unassembled WGS sequence"/>
</dbReference>
<evidence type="ECO:0000313" key="2">
    <source>
        <dbReference type="Proteomes" id="UP000004893"/>
    </source>
</evidence>
<dbReference type="RefSeq" id="WP_006441769.1">
    <property type="nucleotide sequence ID" value="NZ_GG657759.1"/>
</dbReference>